<feature type="chain" id="PRO_5005189463" evidence="2">
    <location>
        <begin position="22"/>
        <end position="218"/>
    </location>
</feature>
<sequence length="218" mass="25082">MFPGAAASVVCLLCALSAVQVQRLAGFASPWPVGRNLVGQSRATSSAVHRQPTRLWSAGGKSEEDQQLETVIAARKKELDEDLAVSDKNLKWFQNELDTLHIDFPNPSKFVLTELRPYLEKEVARRQKERERLIAKHEEWLQKVREHGLPHAEERKDEPETVESLRKRVRELEETVRSMERAQRELAVWERSWLARYYRGKLKIGCALTLLFEGRPSG</sequence>
<evidence type="ECO:0000313" key="4">
    <source>
        <dbReference type="Proteomes" id="UP000041254"/>
    </source>
</evidence>
<dbReference type="Proteomes" id="UP000041254">
    <property type="component" value="Unassembled WGS sequence"/>
</dbReference>
<dbReference type="AlphaFoldDB" id="A0A0G4FZJ6"/>
<dbReference type="VEuPathDB" id="CryptoDB:Vbra_6104"/>
<accession>A0A0G4FZJ6</accession>
<proteinExistence type="predicted"/>
<dbReference type="InParanoid" id="A0A0G4FZJ6"/>
<feature type="signal peptide" evidence="2">
    <location>
        <begin position="1"/>
        <end position="21"/>
    </location>
</feature>
<dbReference type="PhylomeDB" id="A0A0G4FZJ6"/>
<reference evidence="3 4" key="1">
    <citation type="submission" date="2014-11" db="EMBL/GenBank/DDBJ databases">
        <authorList>
            <person name="Zhu J."/>
            <person name="Qi W."/>
            <person name="Song R."/>
        </authorList>
    </citation>
    <scope>NUCLEOTIDE SEQUENCE [LARGE SCALE GENOMIC DNA]</scope>
</reference>
<keyword evidence="1" id="KW-0175">Coiled coil</keyword>
<organism evidence="3 4">
    <name type="scientific">Vitrella brassicaformis (strain CCMP3155)</name>
    <dbReference type="NCBI Taxonomy" id="1169540"/>
    <lineage>
        <taxon>Eukaryota</taxon>
        <taxon>Sar</taxon>
        <taxon>Alveolata</taxon>
        <taxon>Colpodellida</taxon>
        <taxon>Vitrellaceae</taxon>
        <taxon>Vitrella</taxon>
    </lineage>
</organism>
<keyword evidence="4" id="KW-1185">Reference proteome</keyword>
<evidence type="ECO:0000313" key="3">
    <source>
        <dbReference type="EMBL" id="CEM21056.1"/>
    </source>
</evidence>
<keyword evidence="2" id="KW-0732">Signal</keyword>
<name>A0A0G4FZJ6_VITBC</name>
<gene>
    <name evidence="3" type="ORF">Vbra_6104</name>
</gene>
<dbReference type="EMBL" id="CDMY01000533">
    <property type="protein sequence ID" value="CEM21056.1"/>
    <property type="molecule type" value="Genomic_DNA"/>
</dbReference>
<evidence type="ECO:0000256" key="1">
    <source>
        <dbReference type="SAM" id="Coils"/>
    </source>
</evidence>
<feature type="coiled-coil region" evidence="1">
    <location>
        <begin position="162"/>
        <end position="192"/>
    </location>
</feature>
<protein>
    <submittedName>
        <fullName evidence="3">Uncharacterized protein</fullName>
    </submittedName>
</protein>
<evidence type="ECO:0000256" key="2">
    <source>
        <dbReference type="SAM" id="SignalP"/>
    </source>
</evidence>